<keyword evidence="2" id="KW-0812">Transmembrane</keyword>
<dbReference type="EMBL" id="CP003969">
    <property type="protein sequence ID" value="AGP36370.1"/>
    <property type="molecule type" value="Genomic_DNA"/>
</dbReference>
<keyword evidence="2" id="KW-1133">Transmembrane helix</keyword>
<dbReference type="PATRIC" id="fig|1254432.3.peg.4265"/>
<dbReference type="Gene3D" id="1.25.40.10">
    <property type="entry name" value="Tetratricopeptide repeat domain"/>
    <property type="match status" value="1"/>
</dbReference>
<keyword evidence="2" id="KW-0472">Membrane</keyword>
<feature type="compositionally biased region" description="Basic residues" evidence="1">
    <location>
        <begin position="412"/>
        <end position="425"/>
    </location>
</feature>
<gene>
    <name evidence="3" type="ORF">SCE1572_18855</name>
</gene>
<feature type="region of interest" description="Disordered" evidence="1">
    <location>
        <begin position="35"/>
        <end position="68"/>
    </location>
</feature>
<evidence type="ECO:0000313" key="4">
    <source>
        <dbReference type="Proteomes" id="UP000014803"/>
    </source>
</evidence>
<evidence type="ECO:0000256" key="2">
    <source>
        <dbReference type="SAM" id="Phobius"/>
    </source>
</evidence>
<dbReference type="Proteomes" id="UP000014803">
    <property type="component" value="Chromosome"/>
</dbReference>
<proteinExistence type="predicted"/>
<dbReference type="eggNOG" id="COG4105">
    <property type="taxonomic scope" value="Bacteria"/>
</dbReference>
<feature type="region of interest" description="Disordered" evidence="1">
    <location>
        <begin position="494"/>
        <end position="519"/>
    </location>
</feature>
<evidence type="ECO:0000256" key="1">
    <source>
        <dbReference type="SAM" id="MobiDB-lite"/>
    </source>
</evidence>
<name>S4XWU4_SORCE</name>
<feature type="transmembrane region" description="Helical" evidence="2">
    <location>
        <begin position="372"/>
        <end position="395"/>
    </location>
</feature>
<feature type="compositionally biased region" description="Low complexity" evidence="1">
    <location>
        <begin position="433"/>
        <end position="443"/>
    </location>
</feature>
<dbReference type="STRING" id="1254432.SCE1572_18855"/>
<organism evidence="3 4">
    <name type="scientific">Sorangium cellulosum So0157-2</name>
    <dbReference type="NCBI Taxonomy" id="1254432"/>
    <lineage>
        <taxon>Bacteria</taxon>
        <taxon>Pseudomonadati</taxon>
        <taxon>Myxococcota</taxon>
        <taxon>Polyangia</taxon>
        <taxon>Polyangiales</taxon>
        <taxon>Polyangiaceae</taxon>
        <taxon>Sorangium</taxon>
    </lineage>
</organism>
<dbReference type="AlphaFoldDB" id="S4XWU4"/>
<evidence type="ECO:0000313" key="3">
    <source>
        <dbReference type="EMBL" id="AGP36370.1"/>
    </source>
</evidence>
<feature type="transmembrane region" description="Helical" evidence="2">
    <location>
        <begin position="315"/>
        <end position="334"/>
    </location>
</feature>
<dbReference type="KEGG" id="scu:SCE1572_18855"/>
<sequence>MAADRRARLGRAGALDAAAPARGVSEAVAERLVRRAGHGGRMNSSAEPSRRAGGALRRPCRAARHGGTMARAGPCAREGIMDQGGLRKTGRRILAAAALGAALVAAPPARAQTKEELAAARVLFQEGVALSAANNCAAALAKFQAVAGVRRTPQVLFNIAECEARLGKLVSALGNYRMAAAAAAGDPRANDVTANVGARIEDLEARVPRLAIRRGAGALTATILLDGTALGAAEMSGDIPVDPGPHVVAARIGGREVVRETITLEEGHAKTVEITIAEPPAAAAPTAGAPPPGAPAATAASAAPAAARPSKAPGLVALGAGIALGAVGGVFLGLRAGTLSDLDALCGGDRSCPPSARPTADRGRLYTGVAEAAIGLGVASVAAGIVLLATSGGGAEPRRGARPPRGGPAAGARRRPHGPQRRRQVLRPPGPLRPGRLGARGPAGALRAPQPWLWQQNVLGAAPRAVPVAAPPLGAHAPPVGVADVTLRPTIVGFPSRSSHPPARTSTTGVSHVSSALSA</sequence>
<dbReference type="RefSeq" id="WP_020735710.1">
    <property type="nucleotide sequence ID" value="NC_021658.1"/>
</dbReference>
<dbReference type="InterPro" id="IPR011990">
    <property type="entry name" value="TPR-like_helical_dom_sf"/>
</dbReference>
<reference evidence="3 4" key="1">
    <citation type="journal article" date="2013" name="Sci. Rep.">
        <title>Extraordinary expansion of a Sorangium cellulosum genome from an alkaline milieu.</title>
        <authorList>
            <person name="Han K."/>
            <person name="Li Z.F."/>
            <person name="Peng R."/>
            <person name="Zhu L.P."/>
            <person name="Zhou T."/>
            <person name="Wang L.G."/>
            <person name="Li S.G."/>
            <person name="Zhang X.B."/>
            <person name="Hu W."/>
            <person name="Wu Z.H."/>
            <person name="Qin N."/>
            <person name="Li Y.Z."/>
        </authorList>
    </citation>
    <scope>NUCLEOTIDE SEQUENCE [LARGE SCALE GENOMIC DNA]</scope>
    <source>
        <strain evidence="3 4">So0157-2</strain>
    </source>
</reference>
<feature type="region of interest" description="Disordered" evidence="1">
    <location>
        <begin position="392"/>
        <end position="443"/>
    </location>
</feature>
<dbReference type="HOGENOM" id="CLU_524688_0_0_7"/>
<evidence type="ECO:0008006" key="5">
    <source>
        <dbReference type="Google" id="ProtNLM"/>
    </source>
</evidence>
<protein>
    <recommendedName>
        <fullName evidence="5">PEGA domain-containing protein</fullName>
    </recommendedName>
</protein>
<accession>S4XWU4</accession>
<feature type="compositionally biased region" description="Polar residues" evidence="1">
    <location>
        <begin position="496"/>
        <end position="519"/>
    </location>
</feature>